<feature type="domain" description="Bacterial archaeo-eukaryotic release factor family 6" evidence="2">
    <location>
        <begin position="121"/>
        <end position="262"/>
    </location>
</feature>
<evidence type="ECO:0000313" key="4">
    <source>
        <dbReference type="Proteomes" id="UP000394068"/>
    </source>
</evidence>
<feature type="region of interest" description="Disordered" evidence="1">
    <location>
        <begin position="163"/>
        <end position="191"/>
    </location>
</feature>
<dbReference type="Proteomes" id="UP000394068">
    <property type="component" value="Unassembled WGS sequence"/>
</dbReference>
<reference evidence="3 4" key="1">
    <citation type="submission" date="2019-05" db="EMBL/GenBank/DDBJ databases">
        <authorList>
            <consortium name="Pathogen Informatics"/>
        </authorList>
    </citation>
    <scope>NUCLEOTIDE SEQUENCE [LARGE SCALE GENOMIC DNA]</scope>
    <source>
        <strain evidence="3 4">NCTC5386</strain>
    </source>
</reference>
<evidence type="ECO:0000313" key="3">
    <source>
        <dbReference type="EMBL" id="VTS17921.1"/>
    </source>
</evidence>
<organism evidence="3 4">
    <name type="scientific">Streptococcus pseudoporcinus</name>
    <dbReference type="NCBI Taxonomy" id="361101"/>
    <lineage>
        <taxon>Bacteria</taxon>
        <taxon>Bacillati</taxon>
        <taxon>Bacillota</taxon>
        <taxon>Bacilli</taxon>
        <taxon>Lactobacillales</taxon>
        <taxon>Streptococcaceae</taxon>
        <taxon>Streptococcus</taxon>
    </lineage>
</organism>
<sequence length="362" mass="41194">MKQLHTFPVPELLTETQPFISISFALDDYSAYSEKDSLKLENYLKEAETAVQDLGSSWLKQIEAVRKAERELLTATKSLLLYINEGHAFYYHLNIPVSDQMLFGDGPNIAPLIKHYQFNNDYHLLVLNQDSAHVFEVSQDSFRDIKEDGWPLQLTEVLGHEKDGGQLSHSGSAAKGGPGQPGFHGHNETSAEKEIDRDNFFRAVDNHLIETFGQESRPLILYSLPENQARFRSISKYLPLMDTGIELSGAKVSTEEIAERVCQFIAGYRSQMLTSLSKRFVETKPEYRINDQLEEIKTLAHENRIDELIIVEDKVLSAESDRDKRSTIKEIVLATYQAKGKVYILDSEQLEGDFSISARLRY</sequence>
<gene>
    <name evidence="3" type="ORF">NCTC5386_01602</name>
</gene>
<dbReference type="InterPro" id="IPR040628">
    <property type="entry name" value="BaeRF_family6"/>
</dbReference>
<evidence type="ECO:0000259" key="2">
    <source>
        <dbReference type="Pfam" id="PF18848"/>
    </source>
</evidence>
<protein>
    <recommendedName>
        <fullName evidence="2">Bacterial archaeo-eukaryotic release factor family 6 domain-containing protein</fullName>
    </recommendedName>
</protein>
<dbReference type="Pfam" id="PF18848">
    <property type="entry name" value="baeRF_family6"/>
    <property type="match status" value="1"/>
</dbReference>
<dbReference type="RefSeq" id="WP_077322315.1">
    <property type="nucleotide sequence ID" value="NZ_CABEHT010000001.1"/>
</dbReference>
<dbReference type="AlphaFoldDB" id="A0A4U9XYR0"/>
<evidence type="ECO:0000256" key="1">
    <source>
        <dbReference type="SAM" id="MobiDB-lite"/>
    </source>
</evidence>
<dbReference type="EMBL" id="CABEHT010000001">
    <property type="protein sequence ID" value="VTS17921.1"/>
    <property type="molecule type" value="Genomic_DNA"/>
</dbReference>
<accession>A0A4U9XYR0</accession>
<proteinExistence type="predicted"/>
<name>A0A4U9XYR0_9STRE</name>